<dbReference type="SUPFAM" id="SSF46934">
    <property type="entry name" value="UBA-like"/>
    <property type="match status" value="1"/>
</dbReference>
<gene>
    <name evidence="7" type="ORF">SteCoe_37804</name>
</gene>
<keyword evidence="1" id="KW-0479">Metal-binding</keyword>
<evidence type="ECO:0008006" key="9">
    <source>
        <dbReference type="Google" id="ProtNLM"/>
    </source>
</evidence>
<evidence type="ECO:0000256" key="1">
    <source>
        <dbReference type="ARBA" id="ARBA00022723"/>
    </source>
</evidence>
<comment type="caution">
    <text evidence="7">The sequence shown here is derived from an EMBL/GenBank/DDBJ whole genome shotgun (WGS) entry which is preliminary data.</text>
</comment>
<keyword evidence="2" id="KW-0863">Zinc-finger</keyword>
<dbReference type="OrthoDB" id="313562at2759"/>
<dbReference type="PANTHER" id="PTHR20930">
    <property type="entry name" value="OVARIAN CARCINOMA ANTIGEN CA125-RELATED"/>
    <property type="match status" value="1"/>
</dbReference>
<dbReference type="InterPro" id="IPR015940">
    <property type="entry name" value="UBA"/>
</dbReference>
<keyword evidence="3" id="KW-0862">Zinc</keyword>
<dbReference type="Pfam" id="PF00569">
    <property type="entry name" value="ZZ"/>
    <property type="match status" value="1"/>
</dbReference>
<dbReference type="CDD" id="cd14270">
    <property type="entry name" value="UBA"/>
    <property type="match status" value="1"/>
</dbReference>
<dbReference type="Gene3D" id="3.30.60.90">
    <property type="match status" value="1"/>
</dbReference>
<sequence>MVAIKVFFGSECRRSNNAPKNFRDLKALLYSLTSLHNPLIQYKDEEGDIISIYTEEEYQELLESSNQLVKIIVSPSTTEQSCETHPVPKQDSSSLAAPSTIEQSNDTRVITQDRSLSTNKPKTQDTGCSPQEFINKNIETMPLYTSSVESSTPEIHTSDKFTKTKNNLLQSIRDIIREEVGKDSQFKVSGIFIIHDNVECSACKTKPIVGIRYKCSECDMNLCEKCEFYEEHNHAFFKVKNNQEYREGKIEPPKPIQTIMQKVIQEKIQKAEVQKIPKFAPQIPSVHQIPYQFENANKLIPQENTPIVVPKDDYSKSQKSEYLNLESVPDKQKNCNSYPMMKIEKGNKIEVISNNYPAPKNEVNSNAIYKPNIEKLKDMGFTAEQSLEVLIKTSNSLEGAIDILTGAIGY</sequence>
<dbReference type="PANTHER" id="PTHR20930:SF0">
    <property type="entry name" value="PROTEIN ILRUN"/>
    <property type="match status" value="1"/>
</dbReference>
<keyword evidence="8" id="KW-1185">Reference proteome</keyword>
<evidence type="ECO:0000256" key="4">
    <source>
        <dbReference type="SAM" id="MobiDB-lite"/>
    </source>
</evidence>
<feature type="region of interest" description="Disordered" evidence="4">
    <location>
        <begin position="79"/>
        <end position="130"/>
    </location>
</feature>
<dbReference type="GO" id="GO:0008270">
    <property type="term" value="F:zinc ion binding"/>
    <property type="evidence" value="ECO:0007669"/>
    <property type="project" value="UniProtKB-KW"/>
</dbReference>
<evidence type="ECO:0000313" key="8">
    <source>
        <dbReference type="Proteomes" id="UP000187209"/>
    </source>
</evidence>
<protein>
    <recommendedName>
        <fullName evidence="9">ZZ-type domain-containing protein</fullName>
    </recommendedName>
</protein>
<dbReference type="InterPro" id="IPR000433">
    <property type="entry name" value="Znf_ZZ"/>
</dbReference>
<feature type="compositionally biased region" description="Polar residues" evidence="4">
    <location>
        <begin position="90"/>
        <end position="130"/>
    </location>
</feature>
<dbReference type="CDD" id="cd02340">
    <property type="entry name" value="ZZ_NBR1_like"/>
    <property type="match status" value="1"/>
</dbReference>
<evidence type="ECO:0000259" key="6">
    <source>
        <dbReference type="PROSITE" id="PS51745"/>
    </source>
</evidence>
<dbReference type="Proteomes" id="UP000187209">
    <property type="component" value="Unassembled WGS sequence"/>
</dbReference>
<evidence type="ECO:0000256" key="3">
    <source>
        <dbReference type="ARBA" id="ARBA00022833"/>
    </source>
</evidence>
<reference evidence="7 8" key="1">
    <citation type="submission" date="2016-11" db="EMBL/GenBank/DDBJ databases">
        <title>The macronuclear genome of Stentor coeruleus: a giant cell with tiny introns.</title>
        <authorList>
            <person name="Slabodnick M."/>
            <person name="Ruby J.G."/>
            <person name="Reiff S.B."/>
            <person name="Swart E.C."/>
            <person name="Gosai S."/>
            <person name="Prabakaran S."/>
            <person name="Witkowska E."/>
            <person name="Larue G.E."/>
            <person name="Fisher S."/>
            <person name="Freeman R.M."/>
            <person name="Gunawardena J."/>
            <person name="Chu W."/>
            <person name="Stover N.A."/>
            <person name="Gregory B.D."/>
            <person name="Nowacki M."/>
            <person name="Derisi J."/>
            <person name="Roy S.W."/>
            <person name="Marshall W.F."/>
            <person name="Sood P."/>
        </authorList>
    </citation>
    <scope>NUCLEOTIDE SEQUENCE [LARGE SCALE GENOMIC DNA]</scope>
    <source>
        <strain evidence="7">WM001</strain>
    </source>
</reference>
<dbReference type="Gene3D" id="3.10.20.90">
    <property type="entry name" value="Phosphatidylinositol 3-kinase Catalytic Subunit, Chain A, domain 1"/>
    <property type="match status" value="1"/>
</dbReference>
<feature type="domain" description="PB1" evidence="6">
    <location>
        <begin position="1"/>
        <end position="76"/>
    </location>
</feature>
<dbReference type="SUPFAM" id="SSF54277">
    <property type="entry name" value="CAD &amp; PB1 domains"/>
    <property type="match status" value="1"/>
</dbReference>
<dbReference type="InterPro" id="IPR053793">
    <property type="entry name" value="PB1-like"/>
</dbReference>
<dbReference type="Pfam" id="PF00627">
    <property type="entry name" value="UBA"/>
    <property type="match status" value="1"/>
</dbReference>
<dbReference type="AlphaFoldDB" id="A0A1R2AMF2"/>
<dbReference type="EMBL" id="MPUH01002002">
    <property type="protein sequence ID" value="OMJ65674.1"/>
    <property type="molecule type" value="Genomic_DNA"/>
</dbReference>
<accession>A0A1R2AMF2</accession>
<dbReference type="Pfam" id="PF00564">
    <property type="entry name" value="PB1"/>
    <property type="match status" value="1"/>
</dbReference>
<dbReference type="CDD" id="cd05992">
    <property type="entry name" value="PB1"/>
    <property type="match status" value="1"/>
</dbReference>
<dbReference type="SUPFAM" id="SSF57850">
    <property type="entry name" value="RING/U-box"/>
    <property type="match status" value="1"/>
</dbReference>
<dbReference type="InterPro" id="IPR009060">
    <property type="entry name" value="UBA-like_sf"/>
</dbReference>
<evidence type="ECO:0000259" key="5">
    <source>
        <dbReference type="PROSITE" id="PS50030"/>
    </source>
</evidence>
<dbReference type="SMART" id="SM00666">
    <property type="entry name" value="PB1"/>
    <property type="match status" value="1"/>
</dbReference>
<dbReference type="PROSITE" id="PS50030">
    <property type="entry name" value="UBA"/>
    <property type="match status" value="1"/>
</dbReference>
<organism evidence="7 8">
    <name type="scientific">Stentor coeruleus</name>
    <dbReference type="NCBI Taxonomy" id="5963"/>
    <lineage>
        <taxon>Eukaryota</taxon>
        <taxon>Sar</taxon>
        <taxon>Alveolata</taxon>
        <taxon>Ciliophora</taxon>
        <taxon>Postciliodesmatophora</taxon>
        <taxon>Heterotrichea</taxon>
        <taxon>Heterotrichida</taxon>
        <taxon>Stentoridae</taxon>
        <taxon>Stentor</taxon>
    </lineage>
</organism>
<dbReference type="Gene3D" id="1.10.8.10">
    <property type="entry name" value="DNA helicase RuvA subunit, C-terminal domain"/>
    <property type="match status" value="1"/>
</dbReference>
<evidence type="ECO:0000256" key="2">
    <source>
        <dbReference type="ARBA" id="ARBA00022771"/>
    </source>
</evidence>
<dbReference type="PROSITE" id="PS51745">
    <property type="entry name" value="PB1"/>
    <property type="match status" value="1"/>
</dbReference>
<feature type="domain" description="UBA" evidence="5">
    <location>
        <begin position="362"/>
        <end position="407"/>
    </location>
</feature>
<proteinExistence type="predicted"/>
<dbReference type="InterPro" id="IPR043145">
    <property type="entry name" value="Znf_ZZ_sf"/>
</dbReference>
<dbReference type="SMART" id="SM00291">
    <property type="entry name" value="ZnF_ZZ"/>
    <property type="match status" value="1"/>
</dbReference>
<name>A0A1R2AMF2_9CILI</name>
<dbReference type="InterPro" id="IPR000270">
    <property type="entry name" value="PB1_dom"/>
</dbReference>
<evidence type="ECO:0000313" key="7">
    <source>
        <dbReference type="EMBL" id="OMJ65674.1"/>
    </source>
</evidence>